<evidence type="ECO:0000313" key="2">
    <source>
        <dbReference type="EMBL" id="AEG02577.1"/>
    </source>
</evidence>
<keyword evidence="1" id="KW-0812">Transmembrane</keyword>
<keyword evidence="3" id="KW-1185">Reference proteome</keyword>
<evidence type="ECO:0000256" key="1">
    <source>
        <dbReference type="SAM" id="Phobius"/>
    </source>
</evidence>
<dbReference type="STRING" id="857087.Metme_4226"/>
<accession>G0A234</accession>
<name>G0A234_METMM</name>
<protein>
    <submittedName>
        <fullName evidence="2">Uncharacterized protein</fullName>
    </submittedName>
</protein>
<evidence type="ECO:0000313" key="3">
    <source>
        <dbReference type="Proteomes" id="UP000008888"/>
    </source>
</evidence>
<dbReference type="AlphaFoldDB" id="G0A234"/>
<sequence>MKLSENSNLGIRIGFLFVLTVAISPVAHGSVATYDINAVIYEPAAAYNTFFNGSFDWDGATVSNLHGTMNSSMYDTNDINPDYYNSFPLMQLNYQLGQSIDGNLVTASVFLENSTDVFQGGGYKTGDGIYYGYQDGFTRNWNAYFSFTFDMSSMQGIVDNLVYADCTKGGMMGPLCMTGHNLPERGTMGASPLSLNITEVAAVPVPTAVWLFGSVLMGLIGINRKRVVTV</sequence>
<dbReference type="Proteomes" id="UP000008888">
    <property type="component" value="Chromosome"/>
</dbReference>
<reference evidence="3" key="3">
    <citation type="submission" date="2011-05" db="EMBL/GenBank/DDBJ databases">
        <title>Complete sequence of Methylomonas methanica MC09.</title>
        <authorList>
            <consortium name="US DOE Joint Genome Institute"/>
            <person name="Lucas S."/>
            <person name="Han J."/>
            <person name="Lapidus A."/>
            <person name="Cheng J.-F."/>
            <person name="Goodwin L."/>
            <person name="Pitluck S."/>
            <person name="Peters L."/>
            <person name="Mikhailova N."/>
            <person name="Teshima H."/>
            <person name="Han C."/>
            <person name="Tapia R."/>
            <person name="Land M."/>
            <person name="Hauser L."/>
            <person name="Kyrpides N."/>
            <person name="Ivanova N."/>
            <person name="Pagani I."/>
            <person name="Stein L."/>
            <person name="Woyke T."/>
        </authorList>
    </citation>
    <scope>NUCLEOTIDE SEQUENCE [LARGE SCALE GENOMIC DNA]</scope>
    <source>
        <strain evidence="3">MC09</strain>
    </source>
</reference>
<keyword evidence="1" id="KW-1133">Transmembrane helix</keyword>
<gene>
    <name evidence="2" type="ordered locus">Metme_4226</name>
</gene>
<dbReference type="eggNOG" id="ENOG503388D">
    <property type="taxonomic scope" value="Bacteria"/>
</dbReference>
<dbReference type="RefSeq" id="WP_013820792.1">
    <property type="nucleotide sequence ID" value="NC_015572.1"/>
</dbReference>
<proteinExistence type="predicted"/>
<organism evidence="2 3">
    <name type="scientific">Methylomonas methanica (strain DSM 25384 / MC09)</name>
    <dbReference type="NCBI Taxonomy" id="857087"/>
    <lineage>
        <taxon>Bacteria</taxon>
        <taxon>Pseudomonadati</taxon>
        <taxon>Pseudomonadota</taxon>
        <taxon>Gammaproteobacteria</taxon>
        <taxon>Methylococcales</taxon>
        <taxon>Methylococcaceae</taxon>
        <taxon>Methylomonas</taxon>
    </lineage>
</organism>
<reference evidence="2 3" key="1">
    <citation type="journal article" date="2011" name="J. Bacteriol.">
        <title>Complete Genome Sequence of the Aerobic Marine Methanotroph Methylomonas methanica MC09.</title>
        <authorList>
            <person name="Boden R."/>
            <person name="Cunliffe M."/>
            <person name="Scanlan J."/>
            <person name="Moussard H."/>
            <person name="Kits K.D."/>
            <person name="Klotz M.G."/>
            <person name="Jetten M.S."/>
            <person name="Vuilleumier S."/>
            <person name="Han J."/>
            <person name="Peters L."/>
            <person name="Mikhailova N."/>
            <person name="Teshima H."/>
            <person name="Tapia R."/>
            <person name="Kyrpides N."/>
            <person name="Ivanova N."/>
            <person name="Pagani I."/>
            <person name="Cheng J.F."/>
            <person name="Goodwin L."/>
            <person name="Han C."/>
            <person name="Hauser L."/>
            <person name="Land M.L."/>
            <person name="Lapidus A."/>
            <person name="Lucas S."/>
            <person name="Pitluck S."/>
            <person name="Woyke T."/>
            <person name="Stein L."/>
            <person name="Murrell J.C."/>
        </authorList>
    </citation>
    <scope>NUCLEOTIDE SEQUENCE [LARGE SCALE GENOMIC DNA]</scope>
    <source>
        <strain evidence="2 3">MC09</strain>
    </source>
</reference>
<feature type="transmembrane region" description="Helical" evidence="1">
    <location>
        <begin position="201"/>
        <end position="222"/>
    </location>
</feature>
<keyword evidence="1" id="KW-0472">Membrane</keyword>
<reference key="2">
    <citation type="submission" date="2011-05" db="EMBL/GenBank/DDBJ databases">
        <title>Complete genome sequence of the aerobic marine methanotroph Methylomonas methanica MC09.</title>
        <authorList>
            <person name="Boden R."/>
            <person name="Cunliffe M."/>
            <person name="Scanlan J."/>
            <person name="Moussard H."/>
            <person name="Kits K.D."/>
            <person name="Klotz M."/>
            <person name="Jetten M."/>
            <person name="Vuilleumier S."/>
            <person name="Han J."/>
            <person name="Peters L."/>
            <person name="Mikhailova N."/>
            <person name="Teshima H."/>
            <person name="Tapia R."/>
            <person name="Kyrpides N."/>
            <person name="Ivanova N."/>
            <person name="Pagani I."/>
            <person name="Cheng J.-F."/>
            <person name="Goodwin L."/>
            <person name="Han C."/>
            <person name="Hauser L."/>
            <person name="Land M."/>
            <person name="Lapidus A."/>
            <person name="Lucas S."/>
            <person name="Pitluck S."/>
            <person name="Woyke T."/>
            <person name="Stein L.Y."/>
            <person name="Murrell C."/>
        </authorList>
    </citation>
    <scope>NUCLEOTIDE SEQUENCE</scope>
    <source>
        <strain>MC09</strain>
    </source>
</reference>
<dbReference type="EMBL" id="CP002738">
    <property type="protein sequence ID" value="AEG02577.1"/>
    <property type="molecule type" value="Genomic_DNA"/>
</dbReference>
<dbReference type="HOGENOM" id="CLU_1203703_0_0_6"/>
<dbReference type="KEGG" id="mmt:Metme_4226"/>
<dbReference type="OrthoDB" id="7059479at2"/>